<dbReference type="PANTHER" id="PTHR36492:SF2">
    <property type="entry name" value="[ACYL-CARRIER-PROTEIN] PHOSPHODIESTERASE PPTH"/>
    <property type="match status" value="1"/>
</dbReference>
<gene>
    <name evidence="2" type="ORF">PEVE_00029350</name>
</gene>
<protein>
    <recommendedName>
        <fullName evidence="1">Calcineurin-like phosphoesterase domain-containing protein</fullName>
    </recommendedName>
</protein>
<dbReference type="EMBL" id="CALNXI010000041">
    <property type="protein sequence ID" value="CAH3016452.1"/>
    <property type="molecule type" value="Genomic_DNA"/>
</dbReference>
<accession>A0ABN8LH92</accession>
<evidence type="ECO:0000313" key="3">
    <source>
        <dbReference type="Proteomes" id="UP001159427"/>
    </source>
</evidence>
<name>A0ABN8LH92_9CNID</name>
<dbReference type="Pfam" id="PF00149">
    <property type="entry name" value="Metallophos"/>
    <property type="match status" value="1"/>
</dbReference>
<keyword evidence="3" id="KW-1185">Reference proteome</keyword>
<comment type="caution">
    <text evidence="2">The sequence shown here is derived from an EMBL/GenBank/DDBJ whole genome shotgun (WGS) entry which is preliminary data.</text>
</comment>
<dbReference type="CDD" id="cd00838">
    <property type="entry name" value="MPP_superfamily"/>
    <property type="match status" value="2"/>
</dbReference>
<dbReference type="InterPro" id="IPR052963">
    <property type="entry name" value="Pantetheine_PDE"/>
</dbReference>
<proteinExistence type="predicted"/>
<dbReference type="SUPFAM" id="SSF56300">
    <property type="entry name" value="Metallo-dependent phosphatases"/>
    <property type="match status" value="1"/>
</dbReference>
<dbReference type="InterPro" id="IPR029052">
    <property type="entry name" value="Metallo-depent_PP-like"/>
</dbReference>
<dbReference type="PANTHER" id="PTHR36492">
    <property type="match status" value="1"/>
</dbReference>
<reference evidence="2 3" key="1">
    <citation type="submission" date="2022-05" db="EMBL/GenBank/DDBJ databases">
        <authorList>
            <consortium name="Genoscope - CEA"/>
            <person name="William W."/>
        </authorList>
    </citation>
    <scope>NUCLEOTIDE SEQUENCE [LARGE SCALE GENOMIC DNA]</scope>
</reference>
<evidence type="ECO:0000259" key="1">
    <source>
        <dbReference type="Pfam" id="PF00149"/>
    </source>
</evidence>
<sequence>MLLKLSRKLCSLSSRMSRIFAISDIHVDIPENLHFVESWSASDYQQDVLIVAGDVTDNMTLLKSVLQSLTEKFSKVCFVPGNHDLWIRKTSDAYGQENSISKFHAVVALCDAIGVYIRPVKVQCCNNTSAWVVPIYSWYAQPEDDPNNSLYIARDSEDVEFSKRVWMDNHMCKWPSLQRSVSQHFAELSEKFVNRSYDAPVISFSHFLPRLELIPASDEEIKHVEEERKRLKLPVLDNPRAQGAQIQFNFTRFAGSKRIEEQIRRLGPKVHVHGHQHRNRDRAIDGVRYVSFCLGYPRERSIGVIWGLSEGNGPRQIWPTE</sequence>
<feature type="domain" description="Calcineurin-like phosphoesterase" evidence="1">
    <location>
        <begin position="18"/>
        <end position="210"/>
    </location>
</feature>
<organism evidence="2 3">
    <name type="scientific">Porites evermanni</name>
    <dbReference type="NCBI Taxonomy" id="104178"/>
    <lineage>
        <taxon>Eukaryota</taxon>
        <taxon>Metazoa</taxon>
        <taxon>Cnidaria</taxon>
        <taxon>Anthozoa</taxon>
        <taxon>Hexacorallia</taxon>
        <taxon>Scleractinia</taxon>
        <taxon>Fungiina</taxon>
        <taxon>Poritidae</taxon>
        <taxon>Porites</taxon>
    </lineage>
</organism>
<dbReference type="InterPro" id="IPR004843">
    <property type="entry name" value="Calcineurin-like_PHP"/>
</dbReference>
<dbReference type="Proteomes" id="UP001159427">
    <property type="component" value="Unassembled WGS sequence"/>
</dbReference>
<dbReference type="Gene3D" id="3.60.21.10">
    <property type="match status" value="1"/>
</dbReference>
<evidence type="ECO:0000313" key="2">
    <source>
        <dbReference type="EMBL" id="CAH3016452.1"/>
    </source>
</evidence>